<organism evidence="1 2">
    <name type="scientific">Clathrus columnatus</name>
    <dbReference type="NCBI Taxonomy" id="1419009"/>
    <lineage>
        <taxon>Eukaryota</taxon>
        <taxon>Fungi</taxon>
        <taxon>Dikarya</taxon>
        <taxon>Basidiomycota</taxon>
        <taxon>Agaricomycotina</taxon>
        <taxon>Agaricomycetes</taxon>
        <taxon>Phallomycetidae</taxon>
        <taxon>Phallales</taxon>
        <taxon>Clathraceae</taxon>
        <taxon>Clathrus</taxon>
    </lineage>
</organism>
<sequence>MTTATPIDILLIREPSPVPVQVPIVELPEANLVSLNNATLFLYSMPTKISGNIVIDTRAPCGVAGSQSCNIVIESEETQSVQMHEDTALCGVAGSQSCNIVQNVGDVTLCGVAGSQSCNIVSPSP</sequence>
<evidence type="ECO:0000313" key="2">
    <source>
        <dbReference type="Proteomes" id="UP001050691"/>
    </source>
</evidence>
<dbReference type="AlphaFoldDB" id="A0AAV5A5P3"/>
<keyword evidence="2" id="KW-1185">Reference proteome</keyword>
<evidence type="ECO:0000313" key="1">
    <source>
        <dbReference type="EMBL" id="GJJ07911.1"/>
    </source>
</evidence>
<gene>
    <name evidence="1" type="ORF">Clacol_002117</name>
</gene>
<proteinExistence type="predicted"/>
<accession>A0AAV5A5P3</accession>
<name>A0AAV5A5P3_9AGAM</name>
<dbReference type="EMBL" id="BPWL01000002">
    <property type="protein sequence ID" value="GJJ07911.1"/>
    <property type="molecule type" value="Genomic_DNA"/>
</dbReference>
<reference evidence="1" key="1">
    <citation type="submission" date="2021-10" db="EMBL/GenBank/DDBJ databases">
        <title>De novo Genome Assembly of Clathrus columnatus (Basidiomycota, Fungi) Using Illumina and Nanopore Sequence Data.</title>
        <authorList>
            <person name="Ogiso-Tanaka E."/>
            <person name="Itagaki H."/>
            <person name="Hosoya T."/>
            <person name="Hosaka K."/>
        </authorList>
    </citation>
    <scope>NUCLEOTIDE SEQUENCE</scope>
    <source>
        <strain evidence="1">MO-923</strain>
    </source>
</reference>
<protein>
    <submittedName>
        <fullName evidence="1">Uncharacterized protein</fullName>
    </submittedName>
</protein>
<dbReference type="Proteomes" id="UP001050691">
    <property type="component" value="Unassembled WGS sequence"/>
</dbReference>
<comment type="caution">
    <text evidence="1">The sequence shown here is derived from an EMBL/GenBank/DDBJ whole genome shotgun (WGS) entry which is preliminary data.</text>
</comment>